<dbReference type="Proteomes" id="UP000297647">
    <property type="component" value="Unassembled WGS sequence"/>
</dbReference>
<accession>A0A4Y9QLZ6</accession>
<dbReference type="AlphaFoldDB" id="A0A4Y9QLZ6"/>
<dbReference type="Gene3D" id="2.60.40.10">
    <property type="entry name" value="Immunoglobulins"/>
    <property type="match status" value="1"/>
</dbReference>
<dbReference type="GO" id="GO:0005975">
    <property type="term" value="P:carbohydrate metabolic process"/>
    <property type="evidence" value="ECO:0007669"/>
    <property type="project" value="UniProtKB-ARBA"/>
</dbReference>
<evidence type="ECO:0000259" key="1">
    <source>
        <dbReference type="PROSITE" id="PS50093"/>
    </source>
</evidence>
<dbReference type="SMART" id="SM00089">
    <property type="entry name" value="PKD"/>
    <property type="match status" value="1"/>
</dbReference>
<dbReference type="InterPro" id="IPR013783">
    <property type="entry name" value="Ig-like_fold"/>
</dbReference>
<dbReference type="EMBL" id="SPSB01000004">
    <property type="protein sequence ID" value="TFV93724.1"/>
    <property type="molecule type" value="Genomic_DNA"/>
</dbReference>
<name>A0A4Y9QLZ6_9BACT</name>
<feature type="domain" description="PKD" evidence="1">
    <location>
        <begin position="610"/>
        <end position="671"/>
    </location>
</feature>
<dbReference type="SUPFAM" id="SSF49299">
    <property type="entry name" value="PKD domain"/>
    <property type="match status" value="1"/>
</dbReference>
<dbReference type="InterPro" id="IPR013320">
    <property type="entry name" value="ConA-like_dom_sf"/>
</dbReference>
<organism evidence="2 3">
    <name type="scientific">Algoriphagus kandeliae</name>
    <dbReference type="NCBI Taxonomy" id="2562278"/>
    <lineage>
        <taxon>Bacteria</taxon>
        <taxon>Pseudomonadati</taxon>
        <taxon>Bacteroidota</taxon>
        <taxon>Cytophagia</taxon>
        <taxon>Cytophagales</taxon>
        <taxon>Cyclobacteriaceae</taxon>
        <taxon>Algoriphagus</taxon>
    </lineage>
</organism>
<dbReference type="Pfam" id="PF18911">
    <property type="entry name" value="PKD_4"/>
    <property type="match status" value="1"/>
</dbReference>
<dbReference type="InterPro" id="IPR000601">
    <property type="entry name" value="PKD_dom"/>
</dbReference>
<dbReference type="PROSITE" id="PS50093">
    <property type="entry name" value="PKD"/>
    <property type="match status" value="1"/>
</dbReference>
<protein>
    <submittedName>
        <fullName evidence="2">PKD domain-containing protein</fullName>
    </submittedName>
</protein>
<dbReference type="InterPro" id="IPR022409">
    <property type="entry name" value="PKD/Chitinase_dom"/>
</dbReference>
<dbReference type="OrthoDB" id="7794186at2"/>
<dbReference type="Gene3D" id="2.60.120.200">
    <property type="match status" value="1"/>
</dbReference>
<evidence type="ECO:0000313" key="3">
    <source>
        <dbReference type="Proteomes" id="UP000297647"/>
    </source>
</evidence>
<dbReference type="SUPFAM" id="SSF49899">
    <property type="entry name" value="Concanavalin A-like lectins/glucanases"/>
    <property type="match status" value="1"/>
</dbReference>
<comment type="caution">
    <text evidence="2">The sequence shown here is derived from an EMBL/GenBank/DDBJ whole genome shotgun (WGS) entry which is preliminary data.</text>
</comment>
<dbReference type="Pfam" id="PF13585">
    <property type="entry name" value="CHU_C"/>
    <property type="match status" value="1"/>
</dbReference>
<evidence type="ECO:0000313" key="2">
    <source>
        <dbReference type="EMBL" id="TFV93724.1"/>
    </source>
</evidence>
<sequence>MEAKAQFGFPYCETFQTTTTQANTVFGGNAILVDGVLRLTNNQNNQVGYVYIDVPFPSAYGIKAEFEYFSYGGAGQFLADGLSIFLFDAATQNFSPGGFGGSLGYAQRNEEPGLTNAYLGIGFDEFGNFGNRAEGKNGGFQGIVDELVPDAIVVRGPGNGFTGYPFIVGRKTMASGADKDGFNPGAQFPISSGGAGTFRVTDPNQPGYRKVFLELQPDPDGVGYFLTLRMQVTTEPNQPRMVTIFDRPYDFPAPNELKIGFAASTGGYTNFHEIRNLVVEVSADDSLRDPVGVDFSDVASCEGQENQYYITDEEVVLPNTGSQIRCLQFFESLEDIQDNNSDRCNQGKCLEENQVLVLPQGTLRAGELGAYTFFPNPGTRDQSVEVYYTITDNYGKTSSGNKITLNIQESPAPVRILASNQANPLEESYNLCPGESVRFVSEGDELYERYEWYRDGELLENEVEADLVIEEPGLYEIWAYNRKNCPAKSNQIEVKYPEYPNLQMAGTVVGCEPGESVDVLNGLLTYDSENYDYRLIGNGLTLLNEEIRSVSFSGGYLLSAKPKDFDCFGDPIEVEVFIQDIPLSVDFEFAVAGTDIKDDAGGGIFADDPIAFEDLSDERAVKWIWDFGDGNTSIEQNPIHIFGKKGEFEVQLTIEDEYGCQVSISKVVSITKSYRIMVPTGFTPLEEENQFFTPKYKGLVSVDLMIFNSWGELIYRSNELGGQGWDGTFQGELLDAGFYVFRFDGVSIDGEKVTRGGKFRLIR</sequence>
<reference evidence="2 3" key="1">
    <citation type="submission" date="2019-03" db="EMBL/GenBank/DDBJ databases">
        <title>Algoriphagus sp. nov, a new strain isolated from root system soil of mangrove plant Kandelia.</title>
        <authorList>
            <person name="Yin Q."/>
            <person name="Wang K."/>
            <person name="Song Z."/>
        </authorList>
    </citation>
    <scope>NUCLEOTIDE SEQUENCE [LARGE SCALE GENOMIC DNA]</scope>
    <source>
        <strain evidence="2 3">XY-J91</strain>
    </source>
</reference>
<dbReference type="CDD" id="cd00146">
    <property type="entry name" value="PKD"/>
    <property type="match status" value="1"/>
</dbReference>
<dbReference type="InterPro" id="IPR035986">
    <property type="entry name" value="PKD_dom_sf"/>
</dbReference>
<dbReference type="GO" id="GO:0004553">
    <property type="term" value="F:hydrolase activity, hydrolyzing O-glycosyl compounds"/>
    <property type="evidence" value="ECO:0007669"/>
    <property type="project" value="UniProtKB-ARBA"/>
</dbReference>
<gene>
    <name evidence="2" type="ORF">E4S40_12220</name>
</gene>
<proteinExistence type="predicted"/>
<keyword evidence="3" id="KW-1185">Reference proteome</keyword>